<evidence type="ECO:0000313" key="2">
    <source>
        <dbReference type="Proteomes" id="UP000050668"/>
    </source>
</evidence>
<gene>
    <name evidence="1" type="ORF">AEA09_09540</name>
</gene>
<dbReference type="EMBL" id="LGRV01000003">
    <property type="protein sequence ID" value="KOS68756.1"/>
    <property type="molecule type" value="Genomic_DNA"/>
</dbReference>
<organism evidence="1 2">
    <name type="scientific">Lysinibacillus contaminans</name>
    <dbReference type="NCBI Taxonomy" id="1293441"/>
    <lineage>
        <taxon>Bacteria</taxon>
        <taxon>Bacillati</taxon>
        <taxon>Bacillota</taxon>
        <taxon>Bacilli</taxon>
        <taxon>Bacillales</taxon>
        <taxon>Bacillaceae</taxon>
        <taxon>Lysinibacillus</taxon>
    </lineage>
</organism>
<reference evidence="2" key="1">
    <citation type="submission" date="2015-07" db="EMBL/GenBank/DDBJ databases">
        <title>Fjat-14205 dsm 2895.</title>
        <authorList>
            <person name="Liu B."/>
            <person name="Wang J."/>
            <person name="Zhu Y."/>
            <person name="Liu G."/>
            <person name="Chen Q."/>
            <person name="Chen Z."/>
            <person name="Lan J."/>
            <person name="Che J."/>
            <person name="Ge C."/>
            <person name="Shi H."/>
            <person name="Pan Z."/>
            <person name="Liu X."/>
        </authorList>
    </citation>
    <scope>NUCLEOTIDE SEQUENCE [LARGE SCALE GENOMIC DNA]</scope>
    <source>
        <strain evidence="2">DSM 25560</strain>
    </source>
</reference>
<sequence length="69" mass="8417">MKNFKMLVKIVLFLVGGKELLIANIFIQSKRNCTEKLDQSYLFKMFKNGYLRRKMRIRRGNKKYNNIWK</sequence>
<dbReference type="Proteomes" id="UP000050668">
    <property type="component" value="Unassembled WGS sequence"/>
</dbReference>
<evidence type="ECO:0000313" key="1">
    <source>
        <dbReference type="EMBL" id="KOS68756.1"/>
    </source>
</evidence>
<keyword evidence="2" id="KW-1185">Reference proteome</keyword>
<name>A0ABR5K1N3_9BACI</name>
<accession>A0ABR5K1N3</accession>
<proteinExistence type="predicted"/>
<protein>
    <submittedName>
        <fullName evidence="1">Uncharacterized protein</fullName>
    </submittedName>
</protein>
<comment type="caution">
    <text evidence="1">The sequence shown here is derived from an EMBL/GenBank/DDBJ whole genome shotgun (WGS) entry which is preliminary data.</text>
</comment>